<keyword evidence="2 10" id="KW-0732">Signal</keyword>
<dbReference type="Pfam" id="PF00639">
    <property type="entry name" value="Rotamase"/>
    <property type="match status" value="1"/>
</dbReference>
<name>A0A3A1P9U9_9SPHN</name>
<evidence type="ECO:0000256" key="4">
    <source>
        <dbReference type="ARBA" id="ARBA00023110"/>
    </source>
</evidence>
<dbReference type="PANTHER" id="PTHR47637:SF1">
    <property type="entry name" value="CHAPERONE SURA"/>
    <property type="match status" value="1"/>
</dbReference>
<keyword evidence="3" id="KW-0574">Periplasm</keyword>
<proteinExistence type="predicted"/>
<dbReference type="Proteomes" id="UP000265366">
    <property type="component" value="Unassembled WGS sequence"/>
</dbReference>
<accession>A0A3A1P9U9</accession>
<evidence type="ECO:0000256" key="7">
    <source>
        <dbReference type="ARBA" id="ARBA00030642"/>
    </source>
</evidence>
<dbReference type="Gene3D" id="3.10.50.40">
    <property type="match status" value="1"/>
</dbReference>
<evidence type="ECO:0000256" key="8">
    <source>
        <dbReference type="ARBA" id="ARBA00031484"/>
    </source>
</evidence>
<dbReference type="GO" id="GO:0003755">
    <property type="term" value="F:peptidyl-prolyl cis-trans isomerase activity"/>
    <property type="evidence" value="ECO:0007669"/>
    <property type="project" value="UniProtKB-KW"/>
</dbReference>
<dbReference type="RefSeq" id="WP_119591907.1">
    <property type="nucleotide sequence ID" value="NZ_QXFM01000038.1"/>
</dbReference>
<dbReference type="Gene3D" id="1.10.4030.10">
    <property type="entry name" value="Porin chaperone SurA, peptide-binding domain"/>
    <property type="match status" value="1"/>
</dbReference>
<dbReference type="Pfam" id="PF09312">
    <property type="entry name" value="SurA_N"/>
    <property type="match status" value="1"/>
</dbReference>
<dbReference type="InterPro" id="IPR015391">
    <property type="entry name" value="SurA_N"/>
</dbReference>
<evidence type="ECO:0000259" key="11">
    <source>
        <dbReference type="PROSITE" id="PS50198"/>
    </source>
</evidence>
<dbReference type="OrthoDB" id="9791746at2"/>
<dbReference type="EMBL" id="QXFM01000038">
    <property type="protein sequence ID" value="RIV90494.1"/>
    <property type="molecule type" value="Genomic_DNA"/>
</dbReference>
<evidence type="ECO:0000256" key="2">
    <source>
        <dbReference type="ARBA" id="ARBA00022729"/>
    </source>
</evidence>
<reference evidence="12 13" key="1">
    <citation type="submission" date="2018-08" db="EMBL/GenBank/DDBJ databases">
        <title>Erythrobacter zhengii sp.nov., a bacterium isolated from deep-sea sediment.</title>
        <authorList>
            <person name="Fang C."/>
            <person name="Wu Y.-H."/>
            <person name="Sun C."/>
            <person name="Wang H."/>
            <person name="Cheng H."/>
            <person name="Meng F.-X."/>
            <person name="Wang C.-S."/>
            <person name="Xu X.-W."/>
        </authorList>
    </citation>
    <scope>NUCLEOTIDE SEQUENCE [LARGE SCALE GENOMIC DNA]</scope>
    <source>
        <strain evidence="12 13">CCTCC AB 2015396</strain>
    </source>
</reference>
<dbReference type="InterPro" id="IPR046357">
    <property type="entry name" value="PPIase_dom_sf"/>
</dbReference>
<evidence type="ECO:0000256" key="9">
    <source>
        <dbReference type="PROSITE-ProRule" id="PRU00278"/>
    </source>
</evidence>
<evidence type="ECO:0000256" key="5">
    <source>
        <dbReference type="ARBA" id="ARBA00023186"/>
    </source>
</evidence>
<dbReference type="SUPFAM" id="SSF109998">
    <property type="entry name" value="Triger factor/SurA peptide-binding domain-like"/>
    <property type="match status" value="1"/>
</dbReference>
<feature type="signal peptide" evidence="10">
    <location>
        <begin position="1"/>
        <end position="33"/>
    </location>
</feature>
<dbReference type="InterPro" id="IPR027304">
    <property type="entry name" value="Trigger_fact/SurA_dom_sf"/>
</dbReference>
<gene>
    <name evidence="12" type="ORF">D2V17_04370</name>
</gene>
<evidence type="ECO:0000313" key="12">
    <source>
        <dbReference type="EMBL" id="RIV90494.1"/>
    </source>
</evidence>
<dbReference type="PROSITE" id="PS50198">
    <property type="entry name" value="PPIC_PPIASE_2"/>
    <property type="match status" value="1"/>
</dbReference>
<evidence type="ECO:0000256" key="1">
    <source>
        <dbReference type="ARBA" id="ARBA00018370"/>
    </source>
</evidence>
<keyword evidence="5" id="KW-0143">Chaperone</keyword>
<organism evidence="12 13">
    <name type="scientific">Aurantiacibacter xanthus</name>
    <dbReference type="NCBI Taxonomy" id="1784712"/>
    <lineage>
        <taxon>Bacteria</taxon>
        <taxon>Pseudomonadati</taxon>
        <taxon>Pseudomonadota</taxon>
        <taxon>Alphaproteobacteria</taxon>
        <taxon>Sphingomonadales</taxon>
        <taxon>Erythrobacteraceae</taxon>
        <taxon>Aurantiacibacter</taxon>
    </lineage>
</organism>
<dbReference type="SUPFAM" id="SSF54534">
    <property type="entry name" value="FKBP-like"/>
    <property type="match status" value="1"/>
</dbReference>
<evidence type="ECO:0000256" key="3">
    <source>
        <dbReference type="ARBA" id="ARBA00022764"/>
    </source>
</evidence>
<evidence type="ECO:0000256" key="10">
    <source>
        <dbReference type="SAM" id="SignalP"/>
    </source>
</evidence>
<keyword evidence="6 9" id="KW-0413">Isomerase</keyword>
<evidence type="ECO:0000256" key="6">
    <source>
        <dbReference type="ARBA" id="ARBA00023235"/>
    </source>
</evidence>
<dbReference type="InterPro" id="IPR050280">
    <property type="entry name" value="OMP_Chaperone_SurA"/>
</dbReference>
<dbReference type="PANTHER" id="PTHR47637">
    <property type="entry name" value="CHAPERONE SURA"/>
    <property type="match status" value="1"/>
</dbReference>
<dbReference type="InterPro" id="IPR000297">
    <property type="entry name" value="PPIase_PpiC"/>
</dbReference>
<feature type="chain" id="PRO_5017401752" description="Parvulin-like PPIase" evidence="10">
    <location>
        <begin position="34"/>
        <end position="460"/>
    </location>
</feature>
<evidence type="ECO:0000313" key="13">
    <source>
        <dbReference type="Proteomes" id="UP000265366"/>
    </source>
</evidence>
<dbReference type="AlphaFoldDB" id="A0A3A1P9U9"/>
<keyword evidence="4 9" id="KW-0697">Rotamase</keyword>
<sequence length="460" mass="50186">MKENDHVIAFARKLVTITAASALLLSGSTGAFAQAAAPQGADTQSDAFNFPSDISFLSQSDPNIRRATARVNGNIITGTDVDQRVALILASNEGVQIPADELQRLRLQVLRNLIDETLQVQEAAALDMTVTPDEVDEAYARFAQQGRNMSVEQLGQYLESIGSSPRTIKRQIQGELAWDRLLRRNVAPFVNVSEAEVSELYERMQESRGATEYRLGEIFLQSTPANRDAVNANAQQIVQQLREGGSFQAYARQYSQATTAAVGGDLGWIRVEQLQNPQLEGIVGEMLPGQLVGPVEIPGGFWIGLLIDRRQIGMPDPRDATLSLKQISINFEPGTTQAEAERRGNAFVAAIDSMNGCGDANAKAAAIGATVVDNDEIAARALPEALQNVLLGLNIGQSTPPFGDLQEGIRVLMLCGRDDPPTTAGPDKRQLMSQMEDDRINKRAQRYLRDLRRDAVIEYN</sequence>
<feature type="domain" description="PpiC" evidence="11">
    <location>
        <begin position="210"/>
        <end position="308"/>
    </location>
</feature>
<protein>
    <recommendedName>
        <fullName evidence="1">Parvulin-like PPIase</fullName>
    </recommendedName>
    <alternativeName>
        <fullName evidence="7">Peptidyl-prolyl cis-trans isomerase plp</fullName>
    </alternativeName>
    <alternativeName>
        <fullName evidence="8">Rotamase plp</fullName>
    </alternativeName>
</protein>
<keyword evidence="13" id="KW-1185">Reference proteome</keyword>
<comment type="caution">
    <text evidence="12">The sequence shown here is derived from an EMBL/GenBank/DDBJ whole genome shotgun (WGS) entry which is preliminary data.</text>
</comment>